<evidence type="ECO:0000256" key="3">
    <source>
        <dbReference type="ARBA" id="ARBA00023163"/>
    </source>
</evidence>
<keyword evidence="3" id="KW-0804">Transcription</keyword>
<keyword evidence="2 4" id="KW-0238">DNA-binding</keyword>
<evidence type="ECO:0000259" key="5">
    <source>
        <dbReference type="PROSITE" id="PS50977"/>
    </source>
</evidence>
<dbReference type="InterPro" id="IPR009057">
    <property type="entry name" value="Homeodomain-like_sf"/>
</dbReference>
<dbReference type="EMBL" id="JWSZ01000020">
    <property type="protein sequence ID" value="KIC56182.1"/>
    <property type="molecule type" value="Genomic_DNA"/>
</dbReference>
<dbReference type="Gene3D" id="1.10.357.10">
    <property type="entry name" value="Tetracycline Repressor, domain 2"/>
    <property type="match status" value="1"/>
</dbReference>
<name>A0A0B4CI93_9MICO</name>
<evidence type="ECO:0000256" key="4">
    <source>
        <dbReference type="PROSITE-ProRule" id="PRU00335"/>
    </source>
</evidence>
<dbReference type="GO" id="GO:0000976">
    <property type="term" value="F:transcription cis-regulatory region binding"/>
    <property type="evidence" value="ECO:0007669"/>
    <property type="project" value="TreeGrafter"/>
</dbReference>
<dbReference type="SUPFAM" id="SSF46689">
    <property type="entry name" value="Homeodomain-like"/>
    <property type="match status" value="1"/>
</dbReference>
<accession>A0A0B4CI93</accession>
<dbReference type="Pfam" id="PF00440">
    <property type="entry name" value="TetR_N"/>
    <property type="match status" value="1"/>
</dbReference>
<evidence type="ECO:0000313" key="7">
    <source>
        <dbReference type="Proteomes" id="UP000031202"/>
    </source>
</evidence>
<keyword evidence="1" id="KW-0805">Transcription regulation</keyword>
<evidence type="ECO:0000256" key="1">
    <source>
        <dbReference type="ARBA" id="ARBA00023015"/>
    </source>
</evidence>
<dbReference type="GO" id="GO:0003700">
    <property type="term" value="F:DNA-binding transcription factor activity"/>
    <property type="evidence" value="ECO:0007669"/>
    <property type="project" value="TreeGrafter"/>
</dbReference>
<proteinExistence type="predicted"/>
<dbReference type="PRINTS" id="PR00455">
    <property type="entry name" value="HTHTETR"/>
</dbReference>
<organism evidence="6 7">
    <name type="scientific">Microbacterium hominis</name>
    <dbReference type="NCBI Taxonomy" id="162426"/>
    <lineage>
        <taxon>Bacteria</taxon>
        <taxon>Bacillati</taxon>
        <taxon>Actinomycetota</taxon>
        <taxon>Actinomycetes</taxon>
        <taxon>Micrococcales</taxon>
        <taxon>Microbacteriaceae</taxon>
        <taxon>Microbacterium</taxon>
    </lineage>
</organism>
<gene>
    <name evidence="6" type="ORF">RM52_13630</name>
</gene>
<dbReference type="Proteomes" id="UP000031202">
    <property type="component" value="Unassembled WGS sequence"/>
</dbReference>
<feature type="domain" description="HTH tetR-type" evidence="5">
    <location>
        <begin position="32"/>
        <end position="92"/>
    </location>
</feature>
<evidence type="ECO:0000313" key="6">
    <source>
        <dbReference type="EMBL" id="KIC56182.1"/>
    </source>
</evidence>
<feature type="DNA-binding region" description="H-T-H motif" evidence="4">
    <location>
        <begin position="55"/>
        <end position="74"/>
    </location>
</feature>
<comment type="caution">
    <text evidence="6">The sequence shown here is derived from an EMBL/GenBank/DDBJ whole genome shotgun (WGS) entry which is preliminary data.</text>
</comment>
<dbReference type="InterPro" id="IPR001647">
    <property type="entry name" value="HTH_TetR"/>
</dbReference>
<reference evidence="6 7" key="1">
    <citation type="submission" date="2014-12" db="EMBL/GenBank/DDBJ databases">
        <title>Genome sequencing of Microbacterium hominis TPW29.</title>
        <authorList>
            <person name="Tan P.W."/>
            <person name="Chan K.-G."/>
        </authorList>
    </citation>
    <scope>NUCLEOTIDE SEQUENCE [LARGE SCALE GENOMIC DNA]</scope>
    <source>
        <strain evidence="6 7">TPW29</strain>
    </source>
</reference>
<dbReference type="PANTHER" id="PTHR30055">
    <property type="entry name" value="HTH-TYPE TRANSCRIPTIONAL REGULATOR RUTR"/>
    <property type="match status" value="1"/>
</dbReference>
<evidence type="ECO:0000256" key="2">
    <source>
        <dbReference type="ARBA" id="ARBA00023125"/>
    </source>
</evidence>
<dbReference type="PROSITE" id="PS50977">
    <property type="entry name" value="HTH_TETR_2"/>
    <property type="match status" value="1"/>
</dbReference>
<dbReference type="InterPro" id="IPR050109">
    <property type="entry name" value="HTH-type_TetR-like_transc_reg"/>
</dbReference>
<dbReference type="PANTHER" id="PTHR30055:SF238">
    <property type="entry name" value="MYCOFACTOCIN BIOSYNTHESIS TRANSCRIPTIONAL REGULATOR MFTR-RELATED"/>
    <property type="match status" value="1"/>
</dbReference>
<protein>
    <submittedName>
        <fullName evidence="6">TetR family transcriptional regulator</fullName>
    </submittedName>
</protein>
<sequence>MGSFANGGRCLWTASNNTPRYSGQMSSGRPRATSRSTIAEAATELFLERGFAETTIAVITQRAGVSRSSFFNYFSSKSAVLWAGLDDGIRRAVDALRAGAAPTAALRAAVRDIEADSLALAIIHGAVMGLSDELADERAIRTGVLSRAVSDNLVAAGASRLEADVHAAALSAAVFAAVWAWAASEAPRPALSGLVERALAAAGASQ</sequence>
<dbReference type="AlphaFoldDB" id="A0A0B4CI93"/>